<gene>
    <name evidence="1" type="ORF">CFN16_12495</name>
</gene>
<dbReference type="Proteomes" id="UP000254535">
    <property type="component" value="Chromosome"/>
</dbReference>
<reference evidence="1 2" key="1">
    <citation type="submission" date="2017-07" db="EMBL/GenBank/DDBJ databases">
        <title>Genome sequence of Pseudomonas NEP1.</title>
        <authorList>
            <person name="Nascimento F.X."/>
        </authorList>
    </citation>
    <scope>NUCLEOTIDE SEQUENCE [LARGE SCALE GENOMIC DNA]</scope>
    <source>
        <strain evidence="1 2">NEP1</strain>
    </source>
</reference>
<accession>A0A345UWQ4</accession>
<evidence type="ECO:0000313" key="1">
    <source>
        <dbReference type="EMBL" id="AXJ04906.1"/>
    </source>
</evidence>
<protein>
    <recommendedName>
        <fullName evidence="3">Lipoprotein</fullName>
    </recommendedName>
</protein>
<organism evidence="1 2">
    <name type="scientific">Pseudomonas fluorescens</name>
    <dbReference type="NCBI Taxonomy" id="294"/>
    <lineage>
        <taxon>Bacteria</taxon>
        <taxon>Pseudomonadati</taxon>
        <taxon>Pseudomonadota</taxon>
        <taxon>Gammaproteobacteria</taxon>
        <taxon>Pseudomonadales</taxon>
        <taxon>Pseudomonadaceae</taxon>
        <taxon>Pseudomonas</taxon>
    </lineage>
</organism>
<evidence type="ECO:0008006" key="3">
    <source>
        <dbReference type="Google" id="ProtNLM"/>
    </source>
</evidence>
<dbReference type="RefSeq" id="WP_115077748.1">
    <property type="nucleotide sequence ID" value="NZ_CP022313.1"/>
</dbReference>
<dbReference type="EMBL" id="CP022313">
    <property type="protein sequence ID" value="AXJ04906.1"/>
    <property type="molecule type" value="Genomic_DNA"/>
</dbReference>
<dbReference type="PROSITE" id="PS51257">
    <property type="entry name" value="PROKAR_LIPOPROTEIN"/>
    <property type="match status" value="1"/>
</dbReference>
<proteinExistence type="predicted"/>
<dbReference type="AlphaFoldDB" id="A0A345UWQ4"/>
<name>A0A345UWQ4_PSEFL</name>
<evidence type="ECO:0000313" key="2">
    <source>
        <dbReference type="Proteomes" id="UP000254535"/>
    </source>
</evidence>
<sequence>MKLIVGALAVALLFGCSHKRQPLDNRDPCLDFGEQGSAGFNACLDRRAKALKDLLEGTGPKQYEIVFDEKIDP</sequence>